<dbReference type="AlphaFoldDB" id="A0A449I0C3"/>
<dbReference type="GO" id="GO:0006508">
    <property type="term" value="P:proteolysis"/>
    <property type="evidence" value="ECO:0007669"/>
    <property type="project" value="InterPro"/>
</dbReference>
<evidence type="ECO:0000259" key="3">
    <source>
        <dbReference type="Pfam" id="PF00930"/>
    </source>
</evidence>
<dbReference type="GO" id="GO:0008236">
    <property type="term" value="F:serine-type peptidase activity"/>
    <property type="evidence" value="ECO:0007669"/>
    <property type="project" value="InterPro"/>
</dbReference>
<keyword evidence="4" id="KW-0378">Hydrolase</keyword>
<sequence length="768" mass="87156">MVQCHKPANGIAMSLIFRKIILLYRIYVILMDMKKICCLLLFCLCTLASLAQNGKALDLKEIVSGKFTPKNISGVIPIPGDGEHYSQMNADRTQIIKYSFKTGKQVEVLFDAATARECPFKSFDSYSFAPDGSKLLIATETTPIYRHSYTAVHYIYSLKRNLDGRINNVVERLSDGGPQQVPVFSPDGNQVAFVRNNNIFLVKLLYGNSESQVTEDGKQNEVLNGIPDWVYEEEFAFDRALEFSADNQMLAFIRWDEREVPSYSMQLFAGQWPRLAPFAKYPGEYAYKYPKTGEANSKVSVHTFDIKSKVTRKINVPVEADGYIPRIRFTKDPDKLAIMTLNRHQNRFDMYFANPRSTVAKLALRDESDTYISEDVFDNIVFYPENFSFVSEKSGYKHLYWYSIGGNLLKQVTSGEYEVRKFLGYDAEEGSFYFSSNEESPMRTAIYKTDRKGKKIKLSAQSGTNSAQFSANMKYYMNRYSALDTPTVITLNDNTGKTLATLMDNAALKQEIANYDMPRKEFFTFRTTDGTALNGWMMKPTGFSAGKKYPVLMYQYSGPGSQQVTDRFSVSWETYMASQGYIVVCVDGRGTGGRGADFTKCTYLNLGVKEAKDQVETALYMGSQPYVDKNRIGIWGWSYGGYMTIMSMSEGTPVFKAGAAVAAVTDWNYYDTIYGERFMRTPKENAEGYKAGSAFTRADKLHGRLLLVHGMADDNVHFQNCAEYAEELVQLGKQFDMQIYTNRNHGIYGGNTRLHLYTRLTDFFKNNL</sequence>
<dbReference type="EC" id="3.4.14.12" evidence="4"/>
<dbReference type="EMBL" id="CAACYH010000004">
    <property type="protein sequence ID" value="VFB12920.1"/>
    <property type="molecule type" value="Genomic_DNA"/>
</dbReference>
<proteinExistence type="predicted"/>
<dbReference type="InterPro" id="IPR001375">
    <property type="entry name" value="Peptidase_S9_cat"/>
</dbReference>
<dbReference type="PANTHER" id="PTHR11731:SF193">
    <property type="entry name" value="DIPEPTIDYL PEPTIDASE 9"/>
    <property type="match status" value="1"/>
</dbReference>
<protein>
    <submittedName>
        <fullName evidence="4">Dipeptidyl-peptidase IV</fullName>
        <ecNumber evidence="4">3.4.14.12</ecNumber>
        <ecNumber evidence="4">3.4.14.5</ecNumber>
    </submittedName>
</protein>
<evidence type="ECO:0000256" key="1">
    <source>
        <dbReference type="ARBA" id="ARBA00023180"/>
    </source>
</evidence>
<dbReference type="SUPFAM" id="SSF82171">
    <property type="entry name" value="DPP6 N-terminal domain-like"/>
    <property type="match status" value="1"/>
</dbReference>
<dbReference type="FunFam" id="3.40.50.1820:FF:000003">
    <property type="entry name" value="Dipeptidyl peptidase 4"/>
    <property type="match status" value="1"/>
</dbReference>
<accession>A0A449I0C3</accession>
<dbReference type="InterPro" id="IPR050278">
    <property type="entry name" value="Serine_Prot_S9B/DPPIV"/>
</dbReference>
<dbReference type="EC" id="3.4.14.5" evidence="4"/>
<organism evidence="4 5">
    <name type="scientific">Prevotella heparinolytica</name>
    <dbReference type="NCBI Taxonomy" id="28113"/>
    <lineage>
        <taxon>Bacteria</taxon>
        <taxon>Pseudomonadati</taxon>
        <taxon>Bacteroidota</taxon>
        <taxon>Bacteroidia</taxon>
        <taxon>Bacteroidales</taxon>
        <taxon>Bacteroidaceae</taxon>
        <taxon>Bacteroides</taxon>
    </lineage>
</organism>
<dbReference type="SUPFAM" id="SSF53474">
    <property type="entry name" value="alpha/beta-Hydrolases"/>
    <property type="match status" value="1"/>
</dbReference>
<feature type="domain" description="Peptidase S9 prolyl oligopeptidase catalytic" evidence="2">
    <location>
        <begin position="569"/>
        <end position="768"/>
    </location>
</feature>
<dbReference type="PANTHER" id="PTHR11731">
    <property type="entry name" value="PROTEASE FAMILY S9B,C DIPEPTIDYL-PEPTIDASE IV-RELATED"/>
    <property type="match status" value="1"/>
</dbReference>
<evidence type="ECO:0000313" key="4">
    <source>
        <dbReference type="EMBL" id="VFB12920.1"/>
    </source>
</evidence>
<dbReference type="InterPro" id="IPR002469">
    <property type="entry name" value="Peptidase_S9B_N"/>
</dbReference>
<dbReference type="InterPro" id="IPR029058">
    <property type="entry name" value="AB_hydrolase_fold"/>
</dbReference>
<dbReference type="Pfam" id="PF00930">
    <property type="entry name" value="DPPIV_N"/>
    <property type="match status" value="1"/>
</dbReference>
<gene>
    <name evidence="4" type="primary">ptpA_1</name>
    <name evidence="4" type="ORF">NCTC7812_00431</name>
</gene>
<dbReference type="Pfam" id="PF00326">
    <property type="entry name" value="Peptidase_S9"/>
    <property type="match status" value="1"/>
</dbReference>
<dbReference type="Gene3D" id="2.140.10.30">
    <property type="entry name" value="Dipeptidylpeptidase IV, N-terminal domain"/>
    <property type="match status" value="1"/>
</dbReference>
<dbReference type="Gene3D" id="3.40.50.1820">
    <property type="entry name" value="alpha/beta hydrolase"/>
    <property type="match status" value="1"/>
</dbReference>
<evidence type="ECO:0000313" key="5">
    <source>
        <dbReference type="Proteomes" id="UP000396835"/>
    </source>
</evidence>
<dbReference type="GO" id="GO:0008239">
    <property type="term" value="F:dipeptidyl-peptidase activity"/>
    <property type="evidence" value="ECO:0007669"/>
    <property type="project" value="UniProtKB-EC"/>
</dbReference>
<feature type="domain" description="Dipeptidylpeptidase IV N-terminal" evidence="3">
    <location>
        <begin position="130"/>
        <end position="487"/>
    </location>
</feature>
<dbReference type="Proteomes" id="UP000396835">
    <property type="component" value="Unassembled WGS sequence"/>
</dbReference>
<reference evidence="4 5" key="1">
    <citation type="submission" date="2019-02" db="EMBL/GenBank/DDBJ databases">
        <authorList>
            <consortium name="Pathogen Informatics"/>
        </authorList>
    </citation>
    <scope>NUCLEOTIDE SEQUENCE [LARGE SCALE GENOMIC DNA]</scope>
    <source>
        <strain evidence="4 5">3012STDY7078512</strain>
    </source>
</reference>
<evidence type="ECO:0000259" key="2">
    <source>
        <dbReference type="Pfam" id="PF00326"/>
    </source>
</evidence>
<name>A0A449I0C3_9BACE</name>
<keyword evidence="1" id="KW-0325">Glycoprotein</keyword>